<dbReference type="Pfam" id="PF05181">
    <property type="entry name" value="XPA_C"/>
    <property type="match status" value="1"/>
</dbReference>
<dbReference type="OMA" id="TCGHELS"/>
<dbReference type="InterPro" id="IPR000465">
    <property type="entry name" value="XPA/RAD14"/>
</dbReference>
<feature type="compositionally biased region" description="Low complexity" evidence="4">
    <location>
        <begin position="223"/>
        <end position="232"/>
    </location>
</feature>
<feature type="region of interest" description="Disordered" evidence="4">
    <location>
        <begin position="1"/>
        <end position="51"/>
    </location>
</feature>
<dbReference type="PANTHER" id="PTHR10142">
    <property type="entry name" value="DNA REPAIR PROTEIN COMPLEMENTING XP-A CELLS"/>
    <property type="match status" value="1"/>
</dbReference>
<gene>
    <name evidence="6" type="ORF">KFE25_005888</name>
</gene>
<dbReference type="InterPro" id="IPR022656">
    <property type="entry name" value="XPA_C"/>
</dbReference>
<keyword evidence="7" id="KW-1185">Reference proteome</keyword>
<keyword evidence="3" id="KW-0539">Nucleus</keyword>
<feature type="region of interest" description="Disordered" evidence="4">
    <location>
        <begin position="214"/>
        <end position="240"/>
    </location>
</feature>
<dbReference type="GO" id="GO:0003684">
    <property type="term" value="F:damaged DNA binding"/>
    <property type="evidence" value="ECO:0007669"/>
    <property type="project" value="InterPro"/>
</dbReference>
<dbReference type="Gene3D" id="3.90.530.10">
    <property type="entry name" value="XPA C-terminal domain"/>
    <property type="match status" value="1"/>
</dbReference>
<evidence type="ECO:0000256" key="2">
    <source>
        <dbReference type="ARBA" id="ARBA00022833"/>
    </source>
</evidence>
<evidence type="ECO:0000256" key="1">
    <source>
        <dbReference type="ARBA" id="ARBA00004123"/>
    </source>
</evidence>
<dbReference type="GO" id="GO:0006284">
    <property type="term" value="P:base-excision repair"/>
    <property type="evidence" value="ECO:0007669"/>
    <property type="project" value="TreeGrafter"/>
</dbReference>
<dbReference type="GO" id="GO:0000715">
    <property type="term" value="P:nucleotide-excision repair, DNA damage recognition"/>
    <property type="evidence" value="ECO:0007669"/>
    <property type="project" value="TreeGrafter"/>
</dbReference>
<comment type="caution">
    <text evidence="6">The sequence shown here is derived from an EMBL/GenBank/DDBJ whole genome shotgun (WGS) entry which is preliminary data.</text>
</comment>
<evidence type="ECO:0000313" key="6">
    <source>
        <dbReference type="EMBL" id="KAG8469433.1"/>
    </source>
</evidence>
<dbReference type="OrthoDB" id="5368863at2759"/>
<evidence type="ECO:0000256" key="4">
    <source>
        <dbReference type="SAM" id="MobiDB-lite"/>
    </source>
</evidence>
<dbReference type="EMBL" id="JAGTXO010000002">
    <property type="protein sequence ID" value="KAG8469433.1"/>
    <property type="molecule type" value="Genomic_DNA"/>
</dbReference>
<keyword evidence="2" id="KW-0862">Zinc</keyword>
<evidence type="ECO:0000256" key="3">
    <source>
        <dbReference type="ARBA" id="ARBA00023242"/>
    </source>
</evidence>
<dbReference type="AlphaFoldDB" id="A0A8J6CJ12"/>
<protein>
    <recommendedName>
        <fullName evidence="5">XPA C-terminal domain-containing protein</fullName>
    </recommendedName>
</protein>
<dbReference type="GO" id="GO:1901255">
    <property type="term" value="P:nucleotide-excision repair involved in interstrand cross-link repair"/>
    <property type="evidence" value="ECO:0007669"/>
    <property type="project" value="TreeGrafter"/>
</dbReference>
<comment type="subcellular location">
    <subcellularLocation>
        <location evidence="1">Nucleus</location>
    </subcellularLocation>
</comment>
<accession>A0A8J6CJ12</accession>
<dbReference type="InterPro" id="IPR037129">
    <property type="entry name" value="XPA_sf"/>
</dbReference>
<dbReference type="Proteomes" id="UP000751190">
    <property type="component" value="Unassembled WGS sequence"/>
</dbReference>
<sequence>MAALDDAELAELLHDEEEMSLTAGLDMSGRGPDGPPCPIDDDDDDDDDRGATAVEAAEAAAEAASAREGLRLLHARSADPADGETQPCVHCGRGTGGAFFEAFAVAACKPCRALNPNDYKLVTHKYCKSELLLTDRMLESIGTLKVPNPHKKSYNPMRLYLRSQVDAAALREWGSEAALLAERTRRGDAKLAKKVASAKRAGARVLLPVAKGRGRTTEGVDVPGHAADAHPGPAKRARGAVAGSAPGVHEHQFDGREELVDADNDIYARTCTICQCVCTYEKL</sequence>
<dbReference type="PANTHER" id="PTHR10142:SF0">
    <property type="entry name" value="DNA REPAIR PROTEIN COMPLEMENTING XP-A CELLS"/>
    <property type="match status" value="1"/>
</dbReference>
<feature type="compositionally biased region" description="Acidic residues" evidence="4">
    <location>
        <begin position="39"/>
        <end position="48"/>
    </location>
</feature>
<name>A0A8J6CJ12_DIALT</name>
<proteinExistence type="predicted"/>
<feature type="domain" description="XPA C-terminal" evidence="5">
    <location>
        <begin position="118"/>
        <end position="165"/>
    </location>
</feature>
<dbReference type="GO" id="GO:0070914">
    <property type="term" value="P:UV-damage excision repair"/>
    <property type="evidence" value="ECO:0007669"/>
    <property type="project" value="TreeGrafter"/>
</dbReference>
<dbReference type="InterPro" id="IPR009061">
    <property type="entry name" value="DNA-bd_dom_put_sf"/>
</dbReference>
<reference evidence="6" key="1">
    <citation type="submission" date="2021-05" db="EMBL/GenBank/DDBJ databases">
        <title>The genome of the haptophyte Pavlova lutheri (Diacronema luteri, Pavlovales) - a model for lipid biosynthesis in eukaryotic algae.</title>
        <authorList>
            <person name="Hulatt C.J."/>
            <person name="Posewitz M.C."/>
        </authorList>
    </citation>
    <scope>NUCLEOTIDE SEQUENCE</scope>
    <source>
        <strain evidence="6">NIVA-4/92</strain>
    </source>
</reference>
<evidence type="ECO:0000313" key="7">
    <source>
        <dbReference type="Proteomes" id="UP000751190"/>
    </source>
</evidence>
<organism evidence="6 7">
    <name type="scientific">Diacronema lutheri</name>
    <name type="common">Unicellular marine alga</name>
    <name type="synonym">Monochrysis lutheri</name>
    <dbReference type="NCBI Taxonomy" id="2081491"/>
    <lineage>
        <taxon>Eukaryota</taxon>
        <taxon>Haptista</taxon>
        <taxon>Haptophyta</taxon>
        <taxon>Pavlovophyceae</taxon>
        <taxon>Pavlovales</taxon>
        <taxon>Pavlovaceae</taxon>
        <taxon>Diacronema</taxon>
    </lineage>
</organism>
<evidence type="ECO:0000259" key="5">
    <source>
        <dbReference type="Pfam" id="PF05181"/>
    </source>
</evidence>
<dbReference type="SUPFAM" id="SSF46955">
    <property type="entry name" value="Putative DNA-binding domain"/>
    <property type="match status" value="1"/>
</dbReference>
<dbReference type="GO" id="GO:0000110">
    <property type="term" value="C:nucleotide-excision repair factor 1 complex"/>
    <property type="evidence" value="ECO:0007669"/>
    <property type="project" value="TreeGrafter"/>
</dbReference>
<feature type="compositionally biased region" description="Acidic residues" evidence="4">
    <location>
        <begin position="1"/>
        <end position="19"/>
    </location>
</feature>